<protein>
    <submittedName>
        <fullName evidence="6">Cyclin-T1-1</fullName>
    </submittedName>
</protein>
<dbReference type="Gene3D" id="1.10.472.10">
    <property type="entry name" value="Cyclin-like"/>
    <property type="match status" value="2"/>
</dbReference>
<evidence type="ECO:0000313" key="5">
    <source>
        <dbReference type="Proteomes" id="UP000504610"/>
    </source>
</evidence>
<dbReference type="GO" id="GO:0051301">
    <property type="term" value="P:cell division"/>
    <property type="evidence" value="ECO:0007669"/>
    <property type="project" value="UniProtKB-KW"/>
</dbReference>
<comment type="similarity">
    <text evidence="3">Belongs to the cyclin family.</text>
</comment>
<sequence>MSETSWYYTREEIEKTSPSRIDGIDSKQETFQRWSYTTFLQELGQRLNNPQRSIATSIVLCQRFFTRQSLAKNDPKTMSIVCMFIAGKVEGSPRPVGDVIAVAYRVLHDKEPSREVYERLKKTVLTGEKFVLSTLGFDLEIEHPYKPVSNWVKRSVKVESDAKRLSQAAFNFVNDSLRSSLCLQFKPSQIAAAAIYLGSRVANVKLPWDGEKVWWQVFSVTKLQLCEISNQTISIYEQDFLIPGEQEAKYKLGDGELLRPEQKQSKDDGTKYCHGVEGHEDHKGIVINGADKAKKPC</sequence>
<reference evidence="5" key="1">
    <citation type="journal article" date="2019" name="Database">
        <title>The radish genome database (RadishGD): an integrated information resource for radish genomics.</title>
        <authorList>
            <person name="Yu H.J."/>
            <person name="Baek S."/>
            <person name="Lee Y.J."/>
            <person name="Cho A."/>
            <person name="Mun J.H."/>
        </authorList>
    </citation>
    <scope>NUCLEOTIDE SEQUENCE [LARGE SCALE GENOMIC DNA]</scope>
    <source>
        <strain evidence="5">cv. WK10039</strain>
    </source>
</reference>
<name>A0A6J0NVU2_RAPSA</name>
<keyword evidence="1" id="KW-0132">Cell division</keyword>
<dbReference type="InterPro" id="IPR043198">
    <property type="entry name" value="Cyclin/Ssn8"/>
</dbReference>
<reference evidence="6" key="2">
    <citation type="submission" date="2025-08" db="UniProtKB">
        <authorList>
            <consortium name="RefSeq"/>
        </authorList>
    </citation>
    <scope>IDENTIFICATION</scope>
    <source>
        <tissue evidence="6">Leaf</tissue>
    </source>
</reference>
<keyword evidence="3" id="KW-0195">Cyclin</keyword>
<accession>A0A6J0NVU2</accession>
<gene>
    <name evidence="6" type="primary">LOC108858450</name>
</gene>
<dbReference type="InterPro" id="IPR013763">
    <property type="entry name" value="Cyclin-like_dom"/>
</dbReference>
<proteinExistence type="inferred from homology"/>
<dbReference type="RefSeq" id="XP_018487873.1">
    <property type="nucleotide sequence ID" value="XM_018632371.2"/>
</dbReference>
<evidence type="ECO:0000259" key="4">
    <source>
        <dbReference type="SMART" id="SM00385"/>
    </source>
</evidence>
<evidence type="ECO:0000313" key="6">
    <source>
        <dbReference type="RefSeq" id="XP_018487873.1"/>
    </source>
</evidence>
<dbReference type="Pfam" id="PF21797">
    <property type="entry name" value="CycT2-like_C"/>
    <property type="match status" value="1"/>
</dbReference>
<dbReference type="OrthoDB" id="10264655at2759"/>
<dbReference type="GO" id="GO:0016538">
    <property type="term" value="F:cyclin-dependent protein serine/threonine kinase regulator activity"/>
    <property type="evidence" value="ECO:0007669"/>
    <property type="project" value="InterPro"/>
</dbReference>
<dbReference type="AlphaFoldDB" id="A0A6J0NVU2"/>
<dbReference type="SUPFAM" id="SSF47954">
    <property type="entry name" value="Cyclin-like"/>
    <property type="match status" value="2"/>
</dbReference>
<keyword evidence="2" id="KW-0131">Cell cycle</keyword>
<keyword evidence="5" id="KW-1185">Reference proteome</keyword>
<dbReference type="GeneID" id="108858450"/>
<dbReference type="SMART" id="SM00385">
    <property type="entry name" value="CYCLIN"/>
    <property type="match status" value="2"/>
</dbReference>
<organism evidence="5 6">
    <name type="scientific">Raphanus sativus</name>
    <name type="common">Radish</name>
    <name type="synonym">Raphanus raphanistrum var. sativus</name>
    <dbReference type="NCBI Taxonomy" id="3726"/>
    <lineage>
        <taxon>Eukaryota</taxon>
        <taxon>Viridiplantae</taxon>
        <taxon>Streptophyta</taxon>
        <taxon>Embryophyta</taxon>
        <taxon>Tracheophyta</taxon>
        <taxon>Spermatophyta</taxon>
        <taxon>Magnoliopsida</taxon>
        <taxon>eudicotyledons</taxon>
        <taxon>Gunneridae</taxon>
        <taxon>Pentapetalae</taxon>
        <taxon>rosids</taxon>
        <taxon>malvids</taxon>
        <taxon>Brassicales</taxon>
        <taxon>Brassicaceae</taxon>
        <taxon>Brassiceae</taxon>
        <taxon>Raphanus</taxon>
    </lineage>
</organism>
<dbReference type="InterPro" id="IPR006671">
    <property type="entry name" value="Cyclin_N"/>
</dbReference>
<evidence type="ECO:0000256" key="2">
    <source>
        <dbReference type="ARBA" id="ARBA00023306"/>
    </source>
</evidence>
<dbReference type="Proteomes" id="UP000504610">
    <property type="component" value="Chromosome 5"/>
</dbReference>
<dbReference type="PANTHER" id="PTHR10026">
    <property type="entry name" value="CYCLIN"/>
    <property type="match status" value="1"/>
</dbReference>
<evidence type="ECO:0000256" key="3">
    <source>
        <dbReference type="RuleBase" id="RU000383"/>
    </source>
</evidence>
<dbReference type="Pfam" id="PF00134">
    <property type="entry name" value="Cyclin_N"/>
    <property type="match status" value="1"/>
</dbReference>
<feature type="domain" description="Cyclin-like" evidence="4">
    <location>
        <begin position="150"/>
        <end position="234"/>
    </location>
</feature>
<dbReference type="InterPro" id="IPR036915">
    <property type="entry name" value="Cyclin-like_sf"/>
</dbReference>
<feature type="domain" description="Cyclin-like" evidence="4">
    <location>
        <begin position="38"/>
        <end position="133"/>
    </location>
</feature>
<dbReference type="GO" id="GO:0006357">
    <property type="term" value="P:regulation of transcription by RNA polymerase II"/>
    <property type="evidence" value="ECO:0007669"/>
    <property type="project" value="InterPro"/>
</dbReference>
<evidence type="ECO:0000256" key="1">
    <source>
        <dbReference type="ARBA" id="ARBA00022618"/>
    </source>
</evidence>
<dbReference type="KEGG" id="rsz:108858450"/>